<dbReference type="EMBL" id="NPIC01000001">
    <property type="protein sequence ID" value="RDL42078.1"/>
    <property type="molecule type" value="Genomic_DNA"/>
</dbReference>
<proteinExistence type="predicted"/>
<dbReference type="AlphaFoldDB" id="A0A370U2R8"/>
<dbReference type="RefSeq" id="XP_031874734.1">
    <property type="nucleotide sequence ID" value="XM_032010680.1"/>
</dbReference>
<name>A0A370U2R8_9HELO</name>
<evidence type="ECO:0000313" key="1">
    <source>
        <dbReference type="EMBL" id="RDL42078.1"/>
    </source>
</evidence>
<comment type="caution">
    <text evidence="1">The sequence shown here is derived from an EMBL/GenBank/DDBJ whole genome shotgun (WGS) entry which is preliminary data.</text>
</comment>
<organism evidence="1 2">
    <name type="scientific">Venustampulla echinocandica</name>
    <dbReference type="NCBI Taxonomy" id="2656787"/>
    <lineage>
        <taxon>Eukaryota</taxon>
        <taxon>Fungi</taxon>
        <taxon>Dikarya</taxon>
        <taxon>Ascomycota</taxon>
        <taxon>Pezizomycotina</taxon>
        <taxon>Leotiomycetes</taxon>
        <taxon>Helotiales</taxon>
        <taxon>Pleuroascaceae</taxon>
        <taxon>Venustampulla</taxon>
    </lineage>
</organism>
<evidence type="ECO:0008006" key="3">
    <source>
        <dbReference type="Google" id="ProtNLM"/>
    </source>
</evidence>
<evidence type="ECO:0000313" key="2">
    <source>
        <dbReference type="Proteomes" id="UP000254866"/>
    </source>
</evidence>
<keyword evidence="2" id="KW-1185">Reference proteome</keyword>
<protein>
    <recommendedName>
        <fullName evidence="3">Aminoglycoside phosphotransferase domain-containing protein</fullName>
    </recommendedName>
</protein>
<accession>A0A370U2R8</accession>
<dbReference type="SUPFAM" id="SSF56112">
    <property type="entry name" value="Protein kinase-like (PK-like)"/>
    <property type="match status" value="1"/>
</dbReference>
<gene>
    <name evidence="1" type="ORF">BP5553_02057</name>
</gene>
<dbReference type="Proteomes" id="UP000254866">
    <property type="component" value="Unassembled WGS sequence"/>
</dbReference>
<reference evidence="1 2" key="1">
    <citation type="journal article" date="2018" name="IMA Fungus">
        <title>IMA Genome-F 9: Draft genome sequence of Annulohypoxylon stygium, Aspergillus mulundensis, Berkeleyomyces basicola (syn. Thielaviopsis basicola), Ceratocystis smalleyi, two Cercospora beticola strains, Coleophoma cylindrospora, Fusarium fracticaudum, Phialophora cf. hyalina, and Morchella septimelata.</title>
        <authorList>
            <person name="Wingfield B.D."/>
            <person name="Bills G.F."/>
            <person name="Dong Y."/>
            <person name="Huang W."/>
            <person name="Nel W.J."/>
            <person name="Swalarsk-Parry B.S."/>
            <person name="Vaghefi N."/>
            <person name="Wilken P.M."/>
            <person name="An Z."/>
            <person name="de Beer Z.W."/>
            <person name="De Vos L."/>
            <person name="Chen L."/>
            <person name="Duong T.A."/>
            <person name="Gao Y."/>
            <person name="Hammerbacher A."/>
            <person name="Kikkert J.R."/>
            <person name="Li Y."/>
            <person name="Li H."/>
            <person name="Li K."/>
            <person name="Li Q."/>
            <person name="Liu X."/>
            <person name="Ma X."/>
            <person name="Naidoo K."/>
            <person name="Pethybridge S.J."/>
            <person name="Sun J."/>
            <person name="Steenkamp E.T."/>
            <person name="van der Nest M.A."/>
            <person name="van Wyk S."/>
            <person name="Wingfield M.J."/>
            <person name="Xiong C."/>
            <person name="Yue Q."/>
            <person name="Zhang X."/>
        </authorList>
    </citation>
    <scope>NUCLEOTIDE SEQUENCE [LARGE SCALE GENOMIC DNA]</scope>
    <source>
        <strain evidence="1 2">BP 5553</strain>
    </source>
</reference>
<dbReference type="GeneID" id="43594906"/>
<dbReference type="OrthoDB" id="3473881at2759"/>
<dbReference type="Gene3D" id="3.90.1200.10">
    <property type="match status" value="1"/>
</dbReference>
<sequence>MTDNKLHRARNGLLIDIMEQDCFDQKSILSQVLYPKLDKAPVAIDHGNLSPQNIIVDSELNITGIIDWGFAAKVLIQMACGFPLFLRLKPPSCHQTQPFRKIESLLLHPSSFSLRKQYPGCYLPNPLNMLISGFSFLSR</sequence>
<dbReference type="InterPro" id="IPR011009">
    <property type="entry name" value="Kinase-like_dom_sf"/>
</dbReference>